<accession>A0A226C2U7</accession>
<evidence type="ECO:0000259" key="7">
    <source>
        <dbReference type="PROSITE" id="PS51462"/>
    </source>
</evidence>
<evidence type="ECO:0000256" key="6">
    <source>
        <dbReference type="ARBA" id="ARBA00023211"/>
    </source>
</evidence>
<dbReference type="GO" id="GO:0046872">
    <property type="term" value="F:metal ion binding"/>
    <property type="evidence" value="ECO:0007669"/>
    <property type="project" value="UniProtKB-KW"/>
</dbReference>
<dbReference type="OrthoDB" id="9802805at2"/>
<dbReference type="PANTHER" id="PTHR12992:SF11">
    <property type="entry name" value="MITOCHONDRIAL COENZYME A DIPHOSPHATASE NUDT8"/>
    <property type="match status" value="1"/>
</dbReference>
<dbReference type="InterPro" id="IPR045121">
    <property type="entry name" value="CoAse"/>
</dbReference>
<organism evidence="8 9">
    <name type="scientific">Natranaerobius trueperi</name>
    <dbReference type="NCBI Taxonomy" id="759412"/>
    <lineage>
        <taxon>Bacteria</taxon>
        <taxon>Bacillati</taxon>
        <taxon>Bacillota</taxon>
        <taxon>Clostridia</taxon>
        <taxon>Natranaerobiales</taxon>
        <taxon>Natranaerobiaceae</taxon>
        <taxon>Natranaerobius</taxon>
    </lineage>
</organism>
<dbReference type="Proteomes" id="UP000214588">
    <property type="component" value="Unassembled WGS sequence"/>
</dbReference>
<sequence length="200" mass="23292">MKSSFLKRKGSLLGITEENAVLLPIIIVENSLHILFQVRSKKMNTQPGEISFPGGRIEKTETPKEASVRETKEELGVIENDIEVFGELDYLLTPFNMIIIPYIGFLDTDINNMKVNKTEVEEVFSIPINYFINNKPQCYNTKVEPIPEENFPYHLIPNESEYKFRNGTYPSYFYLYQDKVIWGFTARILKNFIELYSQNN</sequence>
<dbReference type="InterPro" id="IPR000086">
    <property type="entry name" value="NUDIX_hydrolase_dom"/>
</dbReference>
<protein>
    <submittedName>
        <fullName evidence="8">Coenzyme A pyrophosphatase</fullName>
    </submittedName>
</protein>
<keyword evidence="5" id="KW-0460">Magnesium</keyword>
<gene>
    <name evidence="8" type="ORF">CDO51_01510</name>
</gene>
<evidence type="ECO:0000256" key="4">
    <source>
        <dbReference type="ARBA" id="ARBA00022801"/>
    </source>
</evidence>
<dbReference type="Pfam" id="PF00293">
    <property type="entry name" value="NUDIX"/>
    <property type="match status" value="1"/>
</dbReference>
<evidence type="ECO:0000256" key="5">
    <source>
        <dbReference type="ARBA" id="ARBA00022842"/>
    </source>
</evidence>
<keyword evidence="4" id="KW-0378">Hydrolase</keyword>
<dbReference type="CDD" id="cd03426">
    <property type="entry name" value="NUDIX_CoAse_Nudt7"/>
    <property type="match status" value="1"/>
</dbReference>
<evidence type="ECO:0000256" key="1">
    <source>
        <dbReference type="ARBA" id="ARBA00001936"/>
    </source>
</evidence>
<evidence type="ECO:0000313" key="9">
    <source>
        <dbReference type="Proteomes" id="UP000214588"/>
    </source>
</evidence>
<evidence type="ECO:0000313" key="8">
    <source>
        <dbReference type="EMBL" id="OWZ84727.1"/>
    </source>
</evidence>
<keyword evidence="9" id="KW-1185">Reference proteome</keyword>
<feature type="domain" description="Nudix hydrolase" evidence="7">
    <location>
        <begin position="17"/>
        <end position="151"/>
    </location>
</feature>
<dbReference type="AlphaFoldDB" id="A0A226C2U7"/>
<dbReference type="PROSITE" id="PS51462">
    <property type="entry name" value="NUDIX"/>
    <property type="match status" value="1"/>
</dbReference>
<comment type="cofactor">
    <cofactor evidence="2">
        <name>Mg(2+)</name>
        <dbReference type="ChEBI" id="CHEBI:18420"/>
    </cofactor>
</comment>
<dbReference type="EMBL" id="NIQC01000002">
    <property type="protein sequence ID" value="OWZ84727.1"/>
    <property type="molecule type" value="Genomic_DNA"/>
</dbReference>
<name>A0A226C2U7_9FIRM</name>
<dbReference type="PANTHER" id="PTHR12992">
    <property type="entry name" value="NUDIX HYDROLASE"/>
    <property type="match status" value="1"/>
</dbReference>
<evidence type="ECO:0000256" key="2">
    <source>
        <dbReference type="ARBA" id="ARBA00001946"/>
    </source>
</evidence>
<proteinExistence type="predicted"/>
<dbReference type="GO" id="GO:0010945">
    <property type="term" value="F:coenzyme A diphosphatase activity"/>
    <property type="evidence" value="ECO:0007669"/>
    <property type="project" value="InterPro"/>
</dbReference>
<reference evidence="8 9" key="1">
    <citation type="submission" date="2017-06" db="EMBL/GenBank/DDBJ databases">
        <title>Draft Genome Sequence of Natranaerobius trueperi halophilic, alkalithermophilic bacteria from soda lakes.</title>
        <authorList>
            <person name="Zhao B."/>
        </authorList>
    </citation>
    <scope>NUCLEOTIDE SEQUENCE [LARGE SCALE GENOMIC DNA]</scope>
    <source>
        <strain evidence="8 9">DSM 18760</strain>
    </source>
</reference>
<dbReference type="SUPFAM" id="SSF55811">
    <property type="entry name" value="Nudix"/>
    <property type="match status" value="1"/>
</dbReference>
<comment type="cofactor">
    <cofactor evidence="1">
        <name>Mn(2+)</name>
        <dbReference type="ChEBI" id="CHEBI:29035"/>
    </cofactor>
</comment>
<keyword evidence="6" id="KW-0464">Manganese</keyword>
<comment type="caution">
    <text evidence="8">The sequence shown here is derived from an EMBL/GenBank/DDBJ whole genome shotgun (WGS) entry which is preliminary data.</text>
</comment>
<dbReference type="InterPro" id="IPR015797">
    <property type="entry name" value="NUDIX_hydrolase-like_dom_sf"/>
</dbReference>
<dbReference type="Gene3D" id="3.90.79.10">
    <property type="entry name" value="Nucleoside Triphosphate Pyrophosphohydrolase"/>
    <property type="match status" value="1"/>
</dbReference>
<evidence type="ECO:0000256" key="3">
    <source>
        <dbReference type="ARBA" id="ARBA00022723"/>
    </source>
</evidence>
<keyword evidence="3" id="KW-0479">Metal-binding</keyword>